<protein>
    <submittedName>
        <fullName evidence="1">Uncharacterized protein</fullName>
    </submittedName>
</protein>
<evidence type="ECO:0000313" key="1">
    <source>
        <dbReference type="EMBL" id="KIA95100.1"/>
    </source>
</evidence>
<comment type="caution">
    <text evidence="1">The sequence shown here is derived from an EMBL/GenBank/DDBJ whole genome shotgun (WGS) entry which is preliminary data.</text>
</comment>
<organism evidence="1 2">
    <name type="scientific">Pedobacter kyungheensis</name>
    <dbReference type="NCBI Taxonomy" id="1069985"/>
    <lineage>
        <taxon>Bacteria</taxon>
        <taxon>Pseudomonadati</taxon>
        <taxon>Bacteroidota</taxon>
        <taxon>Sphingobacteriia</taxon>
        <taxon>Sphingobacteriales</taxon>
        <taxon>Sphingobacteriaceae</taxon>
        <taxon>Pedobacter</taxon>
    </lineage>
</organism>
<reference evidence="1 2" key="1">
    <citation type="submission" date="2014-10" db="EMBL/GenBank/DDBJ databases">
        <title>Pedobacter Kyungheensis.</title>
        <authorList>
            <person name="Anderson B.M."/>
            <person name="Newman J.D."/>
        </authorList>
    </citation>
    <scope>NUCLEOTIDE SEQUENCE [LARGE SCALE GENOMIC DNA]</scope>
    <source>
        <strain evidence="1 2">KACC 16221</strain>
    </source>
</reference>
<evidence type="ECO:0000313" key="2">
    <source>
        <dbReference type="Proteomes" id="UP000031246"/>
    </source>
</evidence>
<keyword evidence="2" id="KW-1185">Reference proteome</keyword>
<proteinExistence type="predicted"/>
<dbReference type="EMBL" id="JSYN01000006">
    <property type="protein sequence ID" value="KIA95100.1"/>
    <property type="molecule type" value="Genomic_DNA"/>
</dbReference>
<sequence length="316" mass="37056">MKKSPQITFFMLVTDRDCIIADFAIKSYNKIYHRNQAFGGKDFVLYIYLNNLSEENKTYYLEKWANYPYTNLYDNTGKLNSLAEKPYPGQMVTSPEGISRQVEGYNELCDELWTTELKKIDTPYIATVDADFEILNADFYFYLISQLSKNPSLIGASTCYSATSPQPIYDSYSNRKIILQERNHTWFCIYKLEAFNLCNGSHYYYEEIDSSNQIVAYDSAAYFQQHLRKKGFNFIHCPVFYYNSYIHYGAASKNKTLNRTNISYYRNAFLLTSKGIFRGNTLFSKMTNKLIRKIATPLFKNYLDRKNYERSTYITA</sequence>
<dbReference type="AlphaFoldDB" id="A0A0C1DM60"/>
<accession>A0A0C1DM60</accession>
<dbReference type="SUPFAM" id="SSF53448">
    <property type="entry name" value="Nucleotide-diphospho-sugar transferases"/>
    <property type="match status" value="1"/>
</dbReference>
<dbReference type="InterPro" id="IPR029044">
    <property type="entry name" value="Nucleotide-diphossugar_trans"/>
</dbReference>
<name>A0A0C1DM60_9SPHI</name>
<gene>
    <name evidence="1" type="ORF">OC25_07100</name>
</gene>
<dbReference type="Proteomes" id="UP000031246">
    <property type="component" value="Unassembled WGS sequence"/>
</dbReference>
<dbReference type="OrthoDB" id="772392at2"/>
<dbReference type="RefSeq" id="WP_039473480.1">
    <property type="nucleotide sequence ID" value="NZ_JSYN01000006.1"/>
</dbReference>